<comment type="caution">
    <text evidence="2">The sequence shown here is derived from an EMBL/GenBank/DDBJ whole genome shotgun (WGS) entry which is preliminary data.</text>
</comment>
<evidence type="ECO:0000313" key="3">
    <source>
        <dbReference type="Proteomes" id="UP000242180"/>
    </source>
</evidence>
<gene>
    <name evidence="2" type="ORF">BCR43DRAFT_486177</name>
</gene>
<keyword evidence="3" id="KW-1185">Reference proteome</keyword>
<evidence type="ECO:0000313" key="2">
    <source>
        <dbReference type="EMBL" id="ORZ00989.1"/>
    </source>
</evidence>
<organism evidence="2 3">
    <name type="scientific">Syncephalastrum racemosum</name>
    <name type="common">Filamentous fungus</name>
    <dbReference type="NCBI Taxonomy" id="13706"/>
    <lineage>
        <taxon>Eukaryota</taxon>
        <taxon>Fungi</taxon>
        <taxon>Fungi incertae sedis</taxon>
        <taxon>Mucoromycota</taxon>
        <taxon>Mucoromycotina</taxon>
        <taxon>Mucoromycetes</taxon>
        <taxon>Mucorales</taxon>
        <taxon>Syncephalastraceae</taxon>
        <taxon>Syncephalastrum</taxon>
    </lineage>
</organism>
<dbReference type="AlphaFoldDB" id="A0A1X2HNS9"/>
<proteinExistence type="predicted"/>
<sequence>MQTKDKKNSKTDVPHRLLINGEKFCKWWRNNGDGSPYPATKRKIKLYLISRRRTCTNYQSYRRGICSLKYHPQIGGDDPEAWEKSVWFSEEIQSLVRQHREEYDNMDRRSNSSKPVTVQAYPPDNNKAVSNNGQSCHIIQGPVQRGFVVSKNVKRWTSAPAENASLSPTQSKAKEQTKVKKSSVKTGDTISDKNENHFPASNYKWRNISVKTFEIPVPSYDPYTERRPQYTGKGLSICCSV</sequence>
<dbReference type="InParanoid" id="A0A1X2HNS9"/>
<name>A0A1X2HNS9_SYNRA</name>
<evidence type="ECO:0000256" key="1">
    <source>
        <dbReference type="SAM" id="MobiDB-lite"/>
    </source>
</evidence>
<dbReference type="EMBL" id="MCGN01000002">
    <property type="protein sequence ID" value="ORZ00989.1"/>
    <property type="molecule type" value="Genomic_DNA"/>
</dbReference>
<dbReference type="Proteomes" id="UP000242180">
    <property type="component" value="Unassembled WGS sequence"/>
</dbReference>
<feature type="region of interest" description="Disordered" evidence="1">
    <location>
        <begin position="103"/>
        <end position="124"/>
    </location>
</feature>
<reference evidence="2 3" key="1">
    <citation type="submission" date="2016-07" db="EMBL/GenBank/DDBJ databases">
        <title>Pervasive Adenine N6-methylation of Active Genes in Fungi.</title>
        <authorList>
            <consortium name="DOE Joint Genome Institute"/>
            <person name="Mondo S.J."/>
            <person name="Dannebaum R.O."/>
            <person name="Kuo R.C."/>
            <person name="Labutti K."/>
            <person name="Haridas S."/>
            <person name="Kuo A."/>
            <person name="Salamov A."/>
            <person name="Ahrendt S.R."/>
            <person name="Lipzen A."/>
            <person name="Sullivan W."/>
            <person name="Andreopoulos W.B."/>
            <person name="Clum A."/>
            <person name="Lindquist E."/>
            <person name="Daum C."/>
            <person name="Ramamoorthy G.K."/>
            <person name="Gryganskyi A."/>
            <person name="Culley D."/>
            <person name="Magnuson J.K."/>
            <person name="James T.Y."/>
            <person name="O'Malley M.A."/>
            <person name="Stajich J.E."/>
            <person name="Spatafora J.W."/>
            <person name="Visel A."/>
            <person name="Grigoriev I.V."/>
        </authorList>
    </citation>
    <scope>NUCLEOTIDE SEQUENCE [LARGE SCALE GENOMIC DNA]</scope>
    <source>
        <strain evidence="2 3">NRRL 2496</strain>
    </source>
</reference>
<accession>A0A1X2HNS9</accession>
<protein>
    <submittedName>
        <fullName evidence="2">Uncharacterized protein</fullName>
    </submittedName>
</protein>
<feature type="region of interest" description="Disordered" evidence="1">
    <location>
        <begin position="159"/>
        <end position="198"/>
    </location>
</feature>